<accession>W1Y8D1</accession>
<name>W1Y8D1_9ZZZZ</name>
<gene>
    <name evidence="2" type="ORF">Q604_UNBC07301G0012</name>
</gene>
<dbReference type="NCBIfam" id="TIGR01714">
    <property type="entry name" value="phage_rep_org_N"/>
    <property type="match status" value="1"/>
</dbReference>
<protein>
    <recommendedName>
        <fullName evidence="1">Phage replisome organiser N-terminal domain-containing protein</fullName>
    </recommendedName>
</protein>
<proteinExistence type="predicted"/>
<comment type="caution">
    <text evidence="2">The sequence shown here is derived from an EMBL/GenBank/DDBJ whole genome shotgun (WGS) entry which is preliminary data.</text>
</comment>
<sequence length="270" mass="31733">MELGEVKNGFTRIKVRRERNKKMAKKRYFWLKLKEDFFRQKEIKKLRKLAGGDTYTIIYLKMLLLAIKNENKLYFEGVEDNFSDELALELDEDEGNVSMTLAFLQKHDLIEVVNDEEYFLPQAKILTGSESESAARVRKHRKKLEDEKKDLLQCNTHVTDSNKNVTTELELEKELELDLDLDLELEKEKEQQLDTDLSEFNVDAVFILNTYLPNLTIKDKKQILNALKEIGGNFYYLEEKIKILNKTENVNSIVGFLIQAIKKDYKPKEK</sequence>
<feature type="domain" description="Phage replisome organiser N-terminal" evidence="1">
    <location>
        <begin position="30"/>
        <end position="143"/>
    </location>
</feature>
<dbReference type="InterPro" id="IPR010056">
    <property type="entry name" value="Phage_rep_org__N"/>
</dbReference>
<dbReference type="AlphaFoldDB" id="W1Y8D1"/>
<dbReference type="EMBL" id="AZMM01007301">
    <property type="protein sequence ID" value="ETJ38636.1"/>
    <property type="molecule type" value="Genomic_DNA"/>
</dbReference>
<reference evidence="2" key="1">
    <citation type="submission" date="2013-12" db="EMBL/GenBank/DDBJ databases">
        <title>A Varibaculum cambriense genome reconstructed from a premature infant gut community with otherwise low bacterial novelty that shifts toward anaerobic metabolism during the third week of life.</title>
        <authorList>
            <person name="Brown C.T."/>
            <person name="Sharon I."/>
            <person name="Thomas B.C."/>
            <person name="Castelle C.J."/>
            <person name="Morowitz M.J."/>
            <person name="Banfield J.F."/>
        </authorList>
    </citation>
    <scope>NUCLEOTIDE SEQUENCE</scope>
</reference>
<evidence type="ECO:0000259" key="1">
    <source>
        <dbReference type="Pfam" id="PF09681"/>
    </source>
</evidence>
<organism evidence="2">
    <name type="scientific">human gut metagenome</name>
    <dbReference type="NCBI Taxonomy" id="408170"/>
    <lineage>
        <taxon>unclassified sequences</taxon>
        <taxon>metagenomes</taxon>
        <taxon>organismal metagenomes</taxon>
    </lineage>
</organism>
<dbReference type="Pfam" id="PF09681">
    <property type="entry name" value="Phage_rep_org_N"/>
    <property type="match status" value="1"/>
</dbReference>
<evidence type="ECO:0000313" key="2">
    <source>
        <dbReference type="EMBL" id="ETJ38636.1"/>
    </source>
</evidence>